<dbReference type="InterPro" id="IPR042001">
    <property type="entry name" value="Sortase_F"/>
</dbReference>
<evidence type="ECO:0000313" key="4">
    <source>
        <dbReference type="Proteomes" id="UP000305836"/>
    </source>
</evidence>
<name>A0A4U3M239_9ACTN</name>
<organism evidence="3 4">
    <name type="scientific">Kribbella jiaozuonensis</name>
    <dbReference type="NCBI Taxonomy" id="2575441"/>
    <lineage>
        <taxon>Bacteria</taxon>
        <taxon>Bacillati</taxon>
        <taxon>Actinomycetota</taxon>
        <taxon>Actinomycetes</taxon>
        <taxon>Propionibacteriales</taxon>
        <taxon>Kribbellaceae</taxon>
        <taxon>Kribbella</taxon>
    </lineage>
</organism>
<evidence type="ECO:0000313" key="3">
    <source>
        <dbReference type="EMBL" id="TKK82788.1"/>
    </source>
</evidence>
<keyword evidence="1" id="KW-0378">Hydrolase</keyword>
<keyword evidence="4" id="KW-1185">Reference proteome</keyword>
<dbReference type="Pfam" id="PF04203">
    <property type="entry name" value="Sortase"/>
    <property type="match status" value="1"/>
</dbReference>
<proteinExistence type="predicted"/>
<accession>A0A4U3M239</accession>
<dbReference type="Gene3D" id="2.40.260.10">
    <property type="entry name" value="Sortase"/>
    <property type="match status" value="1"/>
</dbReference>
<evidence type="ECO:0000256" key="2">
    <source>
        <dbReference type="SAM" id="MobiDB-lite"/>
    </source>
</evidence>
<dbReference type="CDD" id="cd05829">
    <property type="entry name" value="Sortase_F"/>
    <property type="match status" value="1"/>
</dbReference>
<gene>
    <name evidence="3" type="ORF">FDA38_08525</name>
</gene>
<evidence type="ECO:0000256" key="1">
    <source>
        <dbReference type="ARBA" id="ARBA00022801"/>
    </source>
</evidence>
<dbReference type="InterPro" id="IPR005754">
    <property type="entry name" value="Sortase"/>
</dbReference>
<feature type="compositionally biased region" description="Polar residues" evidence="2">
    <location>
        <begin position="30"/>
        <end position="40"/>
    </location>
</feature>
<protein>
    <submittedName>
        <fullName evidence="3">Class F sortase</fullName>
    </submittedName>
</protein>
<reference evidence="3 4" key="1">
    <citation type="submission" date="2019-04" db="EMBL/GenBank/DDBJ databases">
        <title>Kribbella sp. NEAU-THZ 27 nov., a novel actinomycete isolated from soil.</title>
        <authorList>
            <person name="Duan L."/>
        </authorList>
    </citation>
    <scope>NUCLEOTIDE SEQUENCE [LARGE SCALE GENOMIC DNA]</scope>
    <source>
        <strain evidence="4">NEAU-THZ27</strain>
    </source>
</reference>
<dbReference type="OrthoDB" id="525039at2"/>
<sequence length="203" mass="21238">MAALTVGSSLTACTSRDRSVQTAPVLATPSPAQSVSTAGNSRIRARPADPPDTTSVVQPVRLQLAGVGIDVQVVAVGVAPDGQMALPPNPATIGWYRFGPSTTDDRGSVVLGGHIDSKQYGVGPLARLRRLHPGDMAVIRLSNNSVTSYRVRTVEDIAKSSLALNKVFDRDGAPLLRIITCGGPYDHNGGGYRDNLVVTAEPT</sequence>
<dbReference type="EMBL" id="SZPZ01000001">
    <property type="protein sequence ID" value="TKK82788.1"/>
    <property type="molecule type" value="Genomic_DNA"/>
</dbReference>
<dbReference type="AlphaFoldDB" id="A0A4U3M239"/>
<comment type="caution">
    <text evidence="3">The sequence shown here is derived from an EMBL/GenBank/DDBJ whole genome shotgun (WGS) entry which is preliminary data.</text>
</comment>
<dbReference type="InterPro" id="IPR023365">
    <property type="entry name" value="Sortase_dom-sf"/>
</dbReference>
<dbReference type="GO" id="GO:0016787">
    <property type="term" value="F:hydrolase activity"/>
    <property type="evidence" value="ECO:0007669"/>
    <property type="project" value="UniProtKB-KW"/>
</dbReference>
<feature type="region of interest" description="Disordered" evidence="2">
    <location>
        <begin position="13"/>
        <end position="55"/>
    </location>
</feature>
<dbReference type="RefSeq" id="WP_137253477.1">
    <property type="nucleotide sequence ID" value="NZ_JBHSPQ010000001.1"/>
</dbReference>
<dbReference type="Proteomes" id="UP000305836">
    <property type="component" value="Unassembled WGS sequence"/>
</dbReference>